<dbReference type="STRING" id="1001994.MY1_0582"/>
<dbReference type="Proteomes" id="UP000004440">
    <property type="component" value="Unassembled WGS sequence"/>
</dbReference>
<organism evidence="1 2">
    <name type="scientific">Nitrosarchaeum koreense MY1</name>
    <dbReference type="NCBI Taxonomy" id="1001994"/>
    <lineage>
        <taxon>Archaea</taxon>
        <taxon>Nitrososphaerota</taxon>
        <taxon>Nitrososphaeria</taxon>
        <taxon>Nitrosopumilales</taxon>
        <taxon>Nitrosopumilaceae</taxon>
        <taxon>Nitrosarchaeum</taxon>
    </lineage>
</organism>
<dbReference type="EMBL" id="AFPU01000001">
    <property type="protein sequence ID" value="EGP93347.1"/>
    <property type="molecule type" value="Genomic_DNA"/>
</dbReference>
<sequence>MEENKHKLFAEIDRDTFLKLVNYLKPNELKADWLKSLVEHACVCEKWRAEQA</sequence>
<accession>F9CVP5</accession>
<evidence type="ECO:0000313" key="2">
    <source>
        <dbReference type="Proteomes" id="UP000004440"/>
    </source>
</evidence>
<protein>
    <submittedName>
        <fullName evidence="1">Uncharacterized protein</fullName>
    </submittedName>
</protein>
<dbReference type="RefSeq" id="WP_007550069.1">
    <property type="nucleotide sequence ID" value="NZ_AFPU01000001.1"/>
</dbReference>
<name>F9CVP5_9ARCH</name>
<keyword evidence="2" id="KW-1185">Reference proteome</keyword>
<reference evidence="1 2" key="1">
    <citation type="journal article" date="2011" name="J. Bacteriol.">
        <title>Genome Sequence of an Ammonia-Oxidizing Soil Archaeon, "Candidatus Nitrosoarchaeum koreensis" MY1.</title>
        <authorList>
            <person name="Kim B.K."/>
            <person name="Jung M.Y."/>
            <person name="Yu D.S."/>
            <person name="Park S.J."/>
            <person name="Oh T.K."/>
            <person name="Rhee S.K."/>
            <person name="Kim J.F."/>
        </authorList>
    </citation>
    <scope>NUCLEOTIDE SEQUENCE [LARGE SCALE GENOMIC DNA]</scope>
    <source>
        <strain evidence="1 2">MY1</strain>
    </source>
</reference>
<dbReference type="AlphaFoldDB" id="F9CVP5"/>
<evidence type="ECO:0000313" key="1">
    <source>
        <dbReference type="EMBL" id="EGP93347.1"/>
    </source>
</evidence>
<gene>
    <name evidence="1" type="ORF">MY1_0582</name>
</gene>
<proteinExistence type="predicted"/>
<comment type="caution">
    <text evidence="1">The sequence shown here is derived from an EMBL/GenBank/DDBJ whole genome shotgun (WGS) entry which is preliminary data.</text>
</comment>